<feature type="transmembrane region" description="Helical" evidence="1">
    <location>
        <begin position="31"/>
        <end position="51"/>
    </location>
</feature>
<name>Q29QJ8_DROME</name>
<keyword evidence="1" id="KW-0812">Transmembrane</keyword>
<dbReference type="HOGENOM" id="CLU_173540_0_0_1"/>
<dbReference type="EMBL" id="BT024392">
    <property type="protein sequence ID" value="ABC86454.1"/>
    <property type="molecule type" value="mRNA"/>
</dbReference>
<dbReference type="IntAct" id="Q29QJ8">
    <property type="interactions" value="4"/>
</dbReference>
<proteinExistence type="evidence at transcript level"/>
<protein>
    <submittedName>
        <fullName evidence="2">IP05453p</fullName>
    </submittedName>
</protein>
<reference evidence="2" key="1">
    <citation type="submission" date="2006-01" db="EMBL/GenBank/DDBJ databases">
        <authorList>
            <person name="Stapleton M."/>
            <person name="Carlson J."/>
            <person name="Chavez C."/>
            <person name="Frise E."/>
            <person name="George R."/>
            <person name="Pacleb J."/>
            <person name="Park S."/>
            <person name="Wan K."/>
            <person name="Yu C."/>
            <person name="Celniker S."/>
        </authorList>
    </citation>
    <scope>NUCLEOTIDE SEQUENCE</scope>
</reference>
<dbReference type="AlphaFoldDB" id="Q29QJ8"/>
<feature type="non-terminal residue" evidence="2">
    <location>
        <position position="1"/>
    </location>
</feature>
<dbReference type="VEuPathDB" id="VectorBase:FBgn0033592"/>
<dbReference type="ExpressionAtlas" id="Q29QJ8">
    <property type="expression patterns" value="baseline and differential"/>
</dbReference>
<evidence type="ECO:0000313" key="2">
    <source>
        <dbReference type="EMBL" id="ABC86454.1"/>
    </source>
</evidence>
<keyword evidence="1" id="KW-0472">Membrane</keyword>
<dbReference type="OrthoDB" id="7830973at2759"/>
<dbReference type="Bgee" id="FBgn0033592">
    <property type="expression patterns" value="Expressed in adult hindgut (Drosophila) and 9 other cell types or tissues"/>
</dbReference>
<keyword evidence="1" id="KW-1133">Transmembrane helix</keyword>
<evidence type="ECO:0000256" key="1">
    <source>
        <dbReference type="SAM" id="Phobius"/>
    </source>
</evidence>
<accession>Q29QJ8</accession>
<organism evidence="2">
    <name type="scientific">Drosophila melanogaster</name>
    <name type="common">Fruit fly</name>
    <dbReference type="NCBI Taxonomy" id="7227"/>
    <lineage>
        <taxon>Eukaryota</taxon>
        <taxon>Metazoa</taxon>
        <taxon>Ecdysozoa</taxon>
        <taxon>Arthropoda</taxon>
        <taxon>Hexapoda</taxon>
        <taxon>Insecta</taxon>
        <taxon>Pterygota</taxon>
        <taxon>Neoptera</taxon>
        <taxon>Endopterygota</taxon>
        <taxon>Diptera</taxon>
        <taxon>Brachycera</taxon>
        <taxon>Muscomorpha</taxon>
        <taxon>Ephydroidea</taxon>
        <taxon>Drosophilidae</taxon>
        <taxon>Drosophila</taxon>
        <taxon>Sophophora</taxon>
    </lineage>
</organism>
<sequence length="148" mass="16396">NSSTSGQTKPSLTPNYKSKANHPRNIFKYPINMKCIISIVVISMIFGLSLIQAAPIAKDAQNPGFVSATDITGEPVRQKRSSADYYQGDYFICYPKSAVYGKHGYGATNRRSYDSEDYAPHYLADDPLVVRQARADARRAAYTDSFGK</sequence>